<comment type="similarity">
    <text evidence="4 15">Belongs to the glycosyltransferase 31 family.</text>
</comment>
<keyword evidence="8" id="KW-0735">Signal-anchor</keyword>
<comment type="pathway">
    <text evidence="3">Protein modification; protein glycosylation.</text>
</comment>
<evidence type="ECO:0000313" key="18">
    <source>
        <dbReference type="Proteomes" id="UP000515129"/>
    </source>
</evidence>
<keyword evidence="16" id="KW-0732">Signal</keyword>
<dbReference type="PANTHER" id="PTHR11214">
    <property type="entry name" value="BETA-1,3-N-ACETYLGLUCOSAMINYLTRANSFERASE"/>
    <property type="match status" value="1"/>
</dbReference>
<keyword evidence="7" id="KW-0812">Transmembrane</keyword>
<dbReference type="Pfam" id="PF01762">
    <property type="entry name" value="Galactosyl_T"/>
    <property type="match status" value="1"/>
</dbReference>
<keyword evidence="10 15" id="KW-0333">Golgi apparatus</keyword>
<gene>
    <name evidence="19" type="primary">b3galt1a</name>
</gene>
<dbReference type="GO" id="GO:0006629">
    <property type="term" value="P:lipid metabolic process"/>
    <property type="evidence" value="ECO:0007669"/>
    <property type="project" value="UniProtKB-KW"/>
</dbReference>
<keyword evidence="12" id="KW-0472">Membrane</keyword>
<name>A0A6P6KCG6_CARAU</name>
<evidence type="ECO:0000256" key="2">
    <source>
        <dbReference type="ARBA" id="ARBA00004323"/>
    </source>
</evidence>
<dbReference type="CTD" id="559521"/>
<dbReference type="FunFam" id="3.90.550.50:FF:000001">
    <property type="entry name" value="Hexosyltransferase"/>
    <property type="match status" value="1"/>
</dbReference>
<evidence type="ECO:0000256" key="16">
    <source>
        <dbReference type="SAM" id="SignalP"/>
    </source>
</evidence>
<evidence type="ECO:0000256" key="14">
    <source>
        <dbReference type="ARBA" id="ARBA00023211"/>
    </source>
</evidence>
<evidence type="ECO:0000256" key="7">
    <source>
        <dbReference type="ARBA" id="ARBA00022692"/>
    </source>
</evidence>
<evidence type="ECO:0000256" key="15">
    <source>
        <dbReference type="RuleBase" id="RU363063"/>
    </source>
</evidence>
<feature type="domain" description="Beta-1,3-galactosyltransferase 2 N-terminal" evidence="17">
    <location>
        <begin position="49"/>
        <end position="84"/>
    </location>
</feature>
<evidence type="ECO:0000313" key="19">
    <source>
        <dbReference type="RefSeq" id="XP_026070023.1"/>
    </source>
</evidence>
<dbReference type="GO" id="GO:0000139">
    <property type="term" value="C:Golgi membrane"/>
    <property type="evidence" value="ECO:0007669"/>
    <property type="project" value="UniProtKB-SubCell"/>
</dbReference>
<feature type="signal peptide" evidence="16">
    <location>
        <begin position="1"/>
        <end position="26"/>
    </location>
</feature>
<dbReference type="RefSeq" id="XP_026070023.1">
    <property type="nucleotide sequence ID" value="XM_026214238.1"/>
</dbReference>
<sequence length="329" mass="38330">MPSKVSCLYLLTVVCWASALWYLSGSRPSTAYVGQMNFTPRKPLPRLSKNDTFSNIRTRTLNPHDFKFLINEPNKCKSTTPFLVLLISTNHKEFDARQAIRETWGDENTFGDIKILTLFLLGYNTEPVLNQMVEQESQIFHDILVEDFVDSYHNLTLKTLMGMRWVTSFCPNAQYVMKTDSDIFVNMDNLVFNLLRPNAKPRRRFFTGHVINGGPIRDVRSKWFMSRDLYPDSRYPPFCSGTGYVFSGDIAELIYKTSLHTRLLHLEDVYVGLCLRKLGIRPFQNGGFNHWKMSYSLCRYRKVLTVHQISPEEILRIWNDMSNKKHLKC</sequence>
<organism evidence="18 19">
    <name type="scientific">Carassius auratus</name>
    <name type="common">Goldfish</name>
    <dbReference type="NCBI Taxonomy" id="7957"/>
    <lineage>
        <taxon>Eukaryota</taxon>
        <taxon>Metazoa</taxon>
        <taxon>Chordata</taxon>
        <taxon>Craniata</taxon>
        <taxon>Vertebrata</taxon>
        <taxon>Euteleostomi</taxon>
        <taxon>Actinopterygii</taxon>
        <taxon>Neopterygii</taxon>
        <taxon>Teleostei</taxon>
        <taxon>Ostariophysi</taxon>
        <taxon>Cypriniformes</taxon>
        <taxon>Cyprinidae</taxon>
        <taxon>Cyprininae</taxon>
        <taxon>Carassius</taxon>
    </lineage>
</organism>
<accession>A0A6P6KCG6</accession>
<comment type="cofactor">
    <cofactor evidence="1">
        <name>Mn(2+)</name>
        <dbReference type="ChEBI" id="CHEBI:29035"/>
    </cofactor>
</comment>
<dbReference type="GO" id="GO:0006493">
    <property type="term" value="P:protein O-linked glycosylation"/>
    <property type="evidence" value="ECO:0007669"/>
    <property type="project" value="TreeGrafter"/>
</dbReference>
<dbReference type="KEGG" id="caua:113050851"/>
<keyword evidence="5 15" id="KW-0328">Glycosyltransferase</keyword>
<dbReference type="InterPro" id="IPR045821">
    <property type="entry name" value="B3GT2_N"/>
</dbReference>
<evidence type="ECO:0000256" key="1">
    <source>
        <dbReference type="ARBA" id="ARBA00001936"/>
    </source>
</evidence>
<feature type="chain" id="PRO_5028409987" description="Hexosyltransferase" evidence="16">
    <location>
        <begin position="27"/>
        <end position="329"/>
    </location>
</feature>
<evidence type="ECO:0000256" key="8">
    <source>
        <dbReference type="ARBA" id="ARBA00022968"/>
    </source>
</evidence>
<evidence type="ECO:0000256" key="13">
    <source>
        <dbReference type="ARBA" id="ARBA00023180"/>
    </source>
</evidence>
<evidence type="ECO:0000256" key="10">
    <source>
        <dbReference type="ARBA" id="ARBA00023034"/>
    </source>
</evidence>
<comment type="subcellular location">
    <subcellularLocation>
        <location evidence="2 15">Golgi apparatus membrane</location>
        <topology evidence="2 15">Single-pass type II membrane protein</topology>
    </subcellularLocation>
</comment>
<dbReference type="PANTHER" id="PTHR11214:SF20">
    <property type="entry name" value="BETA-1,3-GALACTOSYLTRANSFERASE 1"/>
    <property type="match status" value="1"/>
</dbReference>
<protein>
    <recommendedName>
        <fullName evidence="15">Hexosyltransferase</fullName>
        <ecNumber evidence="15">2.4.1.-</ecNumber>
    </recommendedName>
</protein>
<evidence type="ECO:0000259" key="17">
    <source>
        <dbReference type="Pfam" id="PF19341"/>
    </source>
</evidence>
<keyword evidence="6" id="KW-0808">Transferase</keyword>
<evidence type="ECO:0000256" key="6">
    <source>
        <dbReference type="ARBA" id="ARBA00022679"/>
    </source>
</evidence>
<dbReference type="EC" id="2.4.1.-" evidence="15"/>
<reference evidence="19" key="1">
    <citation type="submission" date="2025-08" db="UniProtKB">
        <authorList>
            <consortium name="RefSeq"/>
        </authorList>
    </citation>
    <scope>IDENTIFICATION</scope>
    <source>
        <strain evidence="19">Wakin</strain>
        <tissue evidence="19">Muscle</tissue>
    </source>
</reference>
<dbReference type="Proteomes" id="UP000515129">
    <property type="component" value="Chromosome 31"/>
</dbReference>
<dbReference type="Gene3D" id="3.90.550.50">
    <property type="match status" value="1"/>
</dbReference>
<keyword evidence="11" id="KW-0443">Lipid metabolism</keyword>
<keyword evidence="9" id="KW-1133">Transmembrane helix</keyword>
<dbReference type="OrthoDB" id="5957813at2759"/>
<evidence type="ECO:0000256" key="5">
    <source>
        <dbReference type="ARBA" id="ARBA00022676"/>
    </source>
</evidence>
<dbReference type="Pfam" id="PF19341">
    <property type="entry name" value="B3GALT2_N"/>
    <property type="match status" value="1"/>
</dbReference>
<evidence type="ECO:0000256" key="4">
    <source>
        <dbReference type="ARBA" id="ARBA00008661"/>
    </source>
</evidence>
<keyword evidence="18" id="KW-1185">Reference proteome</keyword>
<evidence type="ECO:0000256" key="11">
    <source>
        <dbReference type="ARBA" id="ARBA00023098"/>
    </source>
</evidence>
<evidence type="ECO:0000256" key="3">
    <source>
        <dbReference type="ARBA" id="ARBA00004922"/>
    </source>
</evidence>
<evidence type="ECO:0000256" key="9">
    <source>
        <dbReference type="ARBA" id="ARBA00022989"/>
    </source>
</evidence>
<evidence type="ECO:0000256" key="12">
    <source>
        <dbReference type="ARBA" id="ARBA00023136"/>
    </source>
</evidence>
<dbReference type="AlphaFoldDB" id="A0A6P6KCG6"/>
<dbReference type="InterPro" id="IPR002659">
    <property type="entry name" value="Glyco_trans_31"/>
</dbReference>
<keyword evidence="14" id="KW-0464">Manganese</keyword>
<proteinExistence type="inferred from homology"/>
<keyword evidence="13" id="KW-0325">Glycoprotein</keyword>
<dbReference type="GO" id="GO:0008499">
    <property type="term" value="F:N-acetyl-beta-D-glucosaminide beta-(1,3)-galactosyltransferase activity"/>
    <property type="evidence" value="ECO:0007669"/>
    <property type="project" value="TreeGrafter"/>
</dbReference>